<accession>A0A074YIU0</accession>
<dbReference type="Gene3D" id="3.30.9.10">
    <property type="entry name" value="D-Amino Acid Oxidase, subunit A, domain 2"/>
    <property type="match status" value="1"/>
</dbReference>
<dbReference type="EMBL" id="KL584977">
    <property type="protein sequence ID" value="KEQ86816.1"/>
    <property type="molecule type" value="Genomic_DNA"/>
</dbReference>
<dbReference type="InterPro" id="IPR036188">
    <property type="entry name" value="FAD/NAD-bd_sf"/>
</dbReference>
<dbReference type="RefSeq" id="XP_029763003.1">
    <property type="nucleotide sequence ID" value="XM_029906825.1"/>
</dbReference>
<dbReference type="GO" id="GO:0005737">
    <property type="term" value="C:cytoplasm"/>
    <property type="evidence" value="ECO:0007669"/>
    <property type="project" value="TreeGrafter"/>
</dbReference>
<dbReference type="STRING" id="1043002.A0A074YIU0"/>
<gene>
    <name evidence="2" type="ORF">M438DRAFT_352907</name>
</gene>
<name>A0A074YIU0_AURPU</name>
<dbReference type="GeneID" id="40749131"/>
<dbReference type="SUPFAM" id="SSF51905">
    <property type="entry name" value="FAD/NAD(P)-binding domain"/>
    <property type="match status" value="1"/>
</dbReference>
<dbReference type="PANTHER" id="PTHR13847">
    <property type="entry name" value="SARCOSINE DEHYDROGENASE-RELATED"/>
    <property type="match status" value="1"/>
</dbReference>
<dbReference type="AlphaFoldDB" id="A0A074YIU0"/>
<dbReference type="PANTHER" id="PTHR13847:SF213">
    <property type="entry name" value="DEPENDENT OXIDOREDUCTASE, PUTATIVE-RELATED"/>
    <property type="match status" value="1"/>
</dbReference>
<keyword evidence="3" id="KW-1185">Reference proteome</keyword>
<evidence type="ECO:0000313" key="3">
    <source>
        <dbReference type="Proteomes" id="UP000030706"/>
    </source>
</evidence>
<dbReference type="Pfam" id="PF01266">
    <property type="entry name" value="DAO"/>
    <property type="match status" value="1"/>
</dbReference>
<dbReference type="OrthoDB" id="429143at2759"/>
<evidence type="ECO:0000259" key="1">
    <source>
        <dbReference type="Pfam" id="PF01266"/>
    </source>
</evidence>
<organism evidence="2 3">
    <name type="scientific">Aureobasidium pullulans EXF-150</name>
    <dbReference type="NCBI Taxonomy" id="1043002"/>
    <lineage>
        <taxon>Eukaryota</taxon>
        <taxon>Fungi</taxon>
        <taxon>Dikarya</taxon>
        <taxon>Ascomycota</taxon>
        <taxon>Pezizomycotina</taxon>
        <taxon>Dothideomycetes</taxon>
        <taxon>Dothideomycetidae</taxon>
        <taxon>Dothideales</taxon>
        <taxon>Saccotheciaceae</taxon>
        <taxon>Aureobasidium</taxon>
    </lineage>
</organism>
<feature type="domain" description="FAD dependent oxidoreductase" evidence="1">
    <location>
        <begin position="75"/>
        <end position="476"/>
    </location>
</feature>
<evidence type="ECO:0000313" key="2">
    <source>
        <dbReference type="EMBL" id="KEQ86816.1"/>
    </source>
</evidence>
<dbReference type="Proteomes" id="UP000030706">
    <property type="component" value="Unassembled WGS sequence"/>
</dbReference>
<protein>
    <submittedName>
        <fullName evidence="2">Nucleotide-binding domain-containing protein</fullName>
    </submittedName>
</protein>
<dbReference type="HOGENOM" id="CLU_022730_2_1_1"/>
<dbReference type="Gene3D" id="3.50.50.60">
    <property type="entry name" value="FAD/NAD(P)-binding domain"/>
    <property type="match status" value="1"/>
</dbReference>
<reference evidence="2 3" key="1">
    <citation type="journal article" date="2014" name="BMC Genomics">
        <title>Genome sequencing of four Aureobasidium pullulans varieties: biotechnological potential, stress tolerance, and description of new species.</title>
        <authorList>
            <person name="Gostin Ar C."/>
            <person name="Ohm R.A."/>
            <person name="Kogej T."/>
            <person name="Sonjak S."/>
            <person name="Turk M."/>
            <person name="Zajc J."/>
            <person name="Zalar P."/>
            <person name="Grube M."/>
            <person name="Sun H."/>
            <person name="Han J."/>
            <person name="Sharma A."/>
            <person name="Chiniquy J."/>
            <person name="Ngan C.Y."/>
            <person name="Lipzen A."/>
            <person name="Barry K."/>
            <person name="Grigoriev I.V."/>
            <person name="Gunde-Cimerman N."/>
        </authorList>
    </citation>
    <scope>NUCLEOTIDE SEQUENCE [LARGE SCALE GENOMIC DNA]</scope>
    <source>
        <strain evidence="2 3">EXF-150</strain>
    </source>
</reference>
<dbReference type="InterPro" id="IPR006076">
    <property type="entry name" value="FAD-dep_OxRdtase"/>
</dbReference>
<sequence>MGLLDLVQKTWKTLRTAIKTLLDLNRTFEALVSRIHQGACLPCPEPTTSYWLENPPFPNLVDIQSAQLPTKTHNVIIGSGITGVAIARTLLQQTNRKNHYIKITVLEARDICSGATGRNGGHVKVAPYEAFDALERKFGRERAVALTRFQLRHLEVLREVCESEGVEGAECRGVETVDLFLDDKVFEGACRVVERMKTLLPECEVKVFQAAEAREQFSTNNTVVGALSYEAGAMWPYRFVTSIWNTLLQEYPNQLTIETNTPVISIERDPAGNAYTVYTNRGIIHCNHVVHATNAWLSHLLPSFMTKATGVRAHMSAQNLGYHSYQTFHGNRSWSIIYGENDYDYMTQRPSAKGMGDIMLGGGTFRSKDDGVNQIGVWDDSCIDALTSAHLAGILPVVFSPDKEARKPEQQERFLQQHWSGIIALTADSLPFVGKLDGRLSGRKSQRHSAGSSEWISAGYNGQGMVFAWLCGTALAVMIMGLEEENIPASPGYPGGILSEWFPKELLLDGKRFDRIDILDLADQLYNGPGTNLFKVL</sequence>
<proteinExistence type="predicted"/>